<dbReference type="Pfam" id="PF04434">
    <property type="entry name" value="SWIM"/>
    <property type="match status" value="1"/>
</dbReference>
<proteinExistence type="predicted"/>
<comment type="caution">
    <text evidence="6">The sequence shown here is derived from an EMBL/GenBank/DDBJ whole genome shotgun (WGS) entry which is preliminary data.</text>
</comment>
<keyword evidence="1" id="KW-0479">Metal-binding</keyword>
<protein>
    <recommendedName>
        <fullName evidence="5">SWIM-type domain-containing protein</fullName>
    </recommendedName>
</protein>
<keyword evidence="7" id="KW-1185">Reference proteome</keyword>
<keyword evidence="2 4" id="KW-0863">Zinc-finger</keyword>
<organism evidence="6 7">
    <name type="scientific">Phytophthora palmivora</name>
    <dbReference type="NCBI Taxonomy" id="4796"/>
    <lineage>
        <taxon>Eukaryota</taxon>
        <taxon>Sar</taxon>
        <taxon>Stramenopiles</taxon>
        <taxon>Oomycota</taxon>
        <taxon>Peronosporomycetes</taxon>
        <taxon>Peronosporales</taxon>
        <taxon>Peronosporaceae</taxon>
        <taxon>Phytophthora</taxon>
    </lineage>
</organism>
<dbReference type="InterPro" id="IPR007527">
    <property type="entry name" value="Znf_SWIM"/>
</dbReference>
<evidence type="ECO:0000256" key="1">
    <source>
        <dbReference type="ARBA" id="ARBA00022723"/>
    </source>
</evidence>
<dbReference type="SMART" id="SM00575">
    <property type="entry name" value="ZnF_PMZ"/>
    <property type="match status" value="1"/>
</dbReference>
<evidence type="ECO:0000313" key="7">
    <source>
        <dbReference type="Proteomes" id="UP000237271"/>
    </source>
</evidence>
<evidence type="ECO:0000256" key="2">
    <source>
        <dbReference type="ARBA" id="ARBA00022771"/>
    </source>
</evidence>
<dbReference type="Proteomes" id="UP000237271">
    <property type="component" value="Unassembled WGS sequence"/>
</dbReference>
<keyword evidence="3" id="KW-0862">Zinc</keyword>
<sequence length="262" mass="29779">MANWKKVVKRAKYGLNGIQRDEVEYSIKQMIVRIYATSPVQKFSHTFKRIGSVICGLITVFTAGNTTTNRIETNWNQLKRLLGKKTRIDQTIAGLLRNQVNVVNHLLTALRKFSTQSRSPDTIPTFLQLVAAQLSNDALAKVSAQWDLFMVNKKEARCLNVGPTQSEWNVVLPGREWCVNDITWSCSCLVFKSRRLPCQHVMMIAKIAHRPSSSGGFNEMEHEETQTLYNEFESCLNALRQVINMVKARPRRVMAPELVSAP</sequence>
<dbReference type="PROSITE" id="PS50966">
    <property type="entry name" value="ZF_SWIM"/>
    <property type="match status" value="1"/>
</dbReference>
<dbReference type="OrthoDB" id="143122at2759"/>
<reference evidence="6 7" key="1">
    <citation type="journal article" date="2017" name="Genome Biol. Evol.">
        <title>Phytophthora megakarya and P. palmivora, closely related causal agents of cacao black pod rot, underwent increases in genome sizes and gene numbers by different mechanisms.</title>
        <authorList>
            <person name="Ali S.S."/>
            <person name="Shao J."/>
            <person name="Lary D.J."/>
            <person name="Kronmiller B."/>
            <person name="Shen D."/>
            <person name="Strem M.D."/>
            <person name="Amoako-Attah I."/>
            <person name="Akrofi A.Y."/>
            <person name="Begoude B.A."/>
            <person name="Ten Hoopen G.M."/>
            <person name="Coulibaly K."/>
            <person name="Kebe B.I."/>
            <person name="Melnick R.L."/>
            <person name="Guiltinan M.J."/>
            <person name="Tyler B.M."/>
            <person name="Meinhardt L.W."/>
            <person name="Bailey B.A."/>
        </authorList>
    </citation>
    <scope>NUCLEOTIDE SEQUENCE [LARGE SCALE GENOMIC DNA]</scope>
    <source>
        <strain evidence="7">sbr112.9</strain>
    </source>
</reference>
<gene>
    <name evidence="6" type="ORF">PHPALM_36354</name>
</gene>
<accession>A0A2P4X054</accession>
<dbReference type="GO" id="GO:0008270">
    <property type="term" value="F:zinc ion binding"/>
    <property type="evidence" value="ECO:0007669"/>
    <property type="project" value="UniProtKB-KW"/>
</dbReference>
<feature type="domain" description="SWIM-type" evidence="5">
    <location>
        <begin position="168"/>
        <end position="209"/>
    </location>
</feature>
<evidence type="ECO:0000256" key="4">
    <source>
        <dbReference type="PROSITE-ProRule" id="PRU00325"/>
    </source>
</evidence>
<dbReference type="InterPro" id="IPR006564">
    <property type="entry name" value="Znf_PMZ"/>
</dbReference>
<evidence type="ECO:0000256" key="3">
    <source>
        <dbReference type="ARBA" id="ARBA00022833"/>
    </source>
</evidence>
<evidence type="ECO:0000259" key="5">
    <source>
        <dbReference type="PROSITE" id="PS50966"/>
    </source>
</evidence>
<name>A0A2P4X054_9STRA</name>
<dbReference type="AlphaFoldDB" id="A0A2P4X054"/>
<evidence type="ECO:0000313" key="6">
    <source>
        <dbReference type="EMBL" id="POM58936.1"/>
    </source>
</evidence>
<dbReference type="EMBL" id="NCKW01020128">
    <property type="protein sequence ID" value="POM58936.1"/>
    <property type="molecule type" value="Genomic_DNA"/>
</dbReference>